<proteinExistence type="predicted"/>
<dbReference type="Proteomes" id="UP000828048">
    <property type="component" value="Chromosome 4"/>
</dbReference>
<sequence>MDPIPAWVRKLWNVWDLRTLVLLSLTLQVILSIVGNRRKYISSPWINSVLVWLAYLMADWVATVALSKLSDAQGDSENTNVLWAIWAPLLLLHLGGPDGITAFSLEDNQLWMRHLMGLGVQLFVATYVILMSWKNSWFSFMSLPALVAGIIKYGERTWVLMSVSDDKYLNCLPFDKVGDFYTAEGHEYLRVLTLAYEHLKDFMHHVEEEGRSVRTSPFPRSMEDNIVCDAVEVSMGLMYDLLYTKASRIYTKKGCILRCISFGCTMTVLIGLVFRIVHFREDDNRKDKMHKIDTAITMILIVGALALEIYAAIVMFSSNWGMLWLIKQGRREWVIWLGQRFPVLFNKKKNWSKMMGQFDLLGYSLKIGGPGMLRRSPSRRIISAVLGRDYEDKWITYWHKTVYSVHPLVYNVILLDNCKPRSHSRTSYITRDELAEILEIVDLTRFDFQWRIMCMHHVTEICYHLEMEWDGGEDLSRPDSSSSLWKQYREVSKALSDYMMYLLIMQPSLLPSVGSRRRLERTLKYPPYVIGDAQEVNAACHYLLRQTDRWSVAVERLKLKGKPKRWEIIKLMWWRMLQNATEGLTGVGQKNGHFQHLRQGGELLTFIWFCYSPYQEMYFRH</sequence>
<reference evidence="1 2" key="1">
    <citation type="journal article" date="2021" name="Hortic Res">
        <title>High-quality reference genome and annotation aids understanding of berry development for evergreen blueberry (Vaccinium darrowii).</title>
        <authorList>
            <person name="Yu J."/>
            <person name="Hulse-Kemp A.M."/>
            <person name="Babiker E."/>
            <person name="Staton M."/>
        </authorList>
    </citation>
    <scope>NUCLEOTIDE SEQUENCE [LARGE SCALE GENOMIC DNA]</scope>
    <source>
        <strain evidence="2">cv. NJ 8807/NJ 8810</strain>
        <tissue evidence="1">Young leaf</tissue>
    </source>
</reference>
<comment type="caution">
    <text evidence="1">The sequence shown here is derived from an EMBL/GenBank/DDBJ whole genome shotgun (WGS) entry which is preliminary data.</text>
</comment>
<accession>A0ACB7Z225</accession>
<organism evidence="1 2">
    <name type="scientific">Vaccinium darrowii</name>
    <dbReference type="NCBI Taxonomy" id="229202"/>
    <lineage>
        <taxon>Eukaryota</taxon>
        <taxon>Viridiplantae</taxon>
        <taxon>Streptophyta</taxon>
        <taxon>Embryophyta</taxon>
        <taxon>Tracheophyta</taxon>
        <taxon>Spermatophyta</taxon>
        <taxon>Magnoliopsida</taxon>
        <taxon>eudicotyledons</taxon>
        <taxon>Gunneridae</taxon>
        <taxon>Pentapetalae</taxon>
        <taxon>asterids</taxon>
        <taxon>Ericales</taxon>
        <taxon>Ericaceae</taxon>
        <taxon>Vaccinioideae</taxon>
        <taxon>Vaccinieae</taxon>
        <taxon>Vaccinium</taxon>
    </lineage>
</organism>
<protein>
    <submittedName>
        <fullName evidence="1">Uncharacterized protein</fullName>
    </submittedName>
</protein>
<dbReference type="EMBL" id="CM037154">
    <property type="protein sequence ID" value="KAH7859607.1"/>
    <property type="molecule type" value="Genomic_DNA"/>
</dbReference>
<keyword evidence="2" id="KW-1185">Reference proteome</keyword>
<evidence type="ECO:0000313" key="2">
    <source>
        <dbReference type="Proteomes" id="UP000828048"/>
    </source>
</evidence>
<evidence type="ECO:0000313" key="1">
    <source>
        <dbReference type="EMBL" id="KAH7859607.1"/>
    </source>
</evidence>
<name>A0ACB7Z225_9ERIC</name>
<gene>
    <name evidence="1" type="ORF">Vadar_003202</name>
</gene>